<reference evidence="1" key="1">
    <citation type="submission" date="2023-04" db="EMBL/GenBank/DDBJ databases">
        <title>Draft Genome sequencing of Naganishia species isolated from polar environments using Oxford Nanopore Technology.</title>
        <authorList>
            <person name="Leo P."/>
            <person name="Venkateswaran K."/>
        </authorList>
    </citation>
    <scope>NUCLEOTIDE SEQUENCE</scope>
    <source>
        <strain evidence="1">MNA-CCFEE 5262</strain>
    </source>
</reference>
<gene>
    <name evidence="1" type="ORF">QFC20_000508</name>
</gene>
<comment type="caution">
    <text evidence="1">The sequence shown here is derived from an EMBL/GenBank/DDBJ whole genome shotgun (WGS) entry which is preliminary data.</text>
</comment>
<accession>A0ACC2X0J8</accession>
<evidence type="ECO:0000313" key="2">
    <source>
        <dbReference type="Proteomes" id="UP001230649"/>
    </source>
</evidence>
<sequence>MGKNSRARGRGGSQLGGRSAAPVGTSGRAKSLRNGAVNRREKVDEHIPASLVTESDKDEDEDENGSKDGSDDDQEAESQDGEEEEEEESGEEEEEEVNIAVPVAMWDFNHCDPKRCSGKKLGRHGLVTALRVGQRFRGCVITPRGKVPIAPCDREIVGNSGLAVVECSWARLDEVPFNKIKSPHERLLPFLIATNPVNYGKPWRLNCVEALAAGFYITGYDSWGDHLLSKFSWGHSFLKVNAHLIKRYRTCNTAEEVIAMQELVQKEMHEEVVDAKRRKAEASDDLLIRNPNHTEEGAWPDEEVDEEEEEDELDAETSIPAQAKTTEEADMDNVETMMANLEVEGKDEEPAAQRSTAEDTAPTGRQTGYPAASTAAKETTSLGDTLELTYEKLDAETITATVQDDSAGAIALFIGTTRDSFQGKQVTRLTYEAYTDLCMKTLGKIVASARGLPALSTTHHAVATTTPSNEQKLTRIAVHHRLGEVPVGEASIVIAVSSPHRREAFEACEYLLEEVKKKAQIWKREWYLEEGAEKGDESAWKENFSRGA</sequence>
<protein>
    <submittedName>
        <fullName evidence="1">Uncharacterized protein</fullName>
    </submittedName>
</protein>
<name>A0ACC2X0J8_9TREE</name>
<dbReference type="Proteomes" id="UP001230649">
    <property type="component" value="Unassembled WGS sequence"/>
</dbReference>
<organism evidence="1 2">
    <name type="scientific">Naganishia adeliensis</name>
    <dbReference type="NCBI Taxonomy" id="92952"/>
    <lineage>
        <taxon>Eukaryota</taxon>
        <taxon>Fungi</taxon>
        <taxon>Dikarya</taxon>
        <taxon>Basidiomycota</taxon>
        <taxon>Agaricomycotina</taxon>
        <taxon>Tremellomycetes</taxon>
        <taxon>Filobasidiales</taxon>
        <taxon>Filobasidiaceae</taxon>
        <taxon>Naganishia</taxon>
    </lineage>
</organism>
<evidence type="ECO:0000313" key="1">
    <source>
        <dbReference type="EMBL" id="KAJ9116576.1"/>
    </source>
</evidence>
<proteinExistence type="predicted"/>
<dbReference type="EMBL" id="JASBWS010000003">
    <property type="protein sequence ID" value="KAJ9116576.1"/>
    <property type="molecule type" value="Genomic_DNA"/>
</dbReference>
<keyword evidence="2" id="KW-1185">Reference proteome</keyword>